<sequence>MGANDEHANDDAFHAHVQFVPATVDISPLVSLAEIDERHGPDCLWRFFMLSGVDGHRVV</sequence>
<dbReference type="EMBL" id="JBHUCX010000027">
    <property type="protein sequence ID" value="MFD1675150.1"/>
    <property type="molecule type" value="Genomic_DNA"/>
</dbReference>
<protein>
    <submittedName>
        <fullName evidence="1">Uncharacterized protein</fullName>
    </submittedName>
</protein>
<accession>A0ABW4JGR5</accession>
<evidence type="ECO:0000313" key="2">
    <source>
        <dbReference type="Proteomes" id="UP001597079"/>
    </source>
</evidence>
<organism evidence="1 2">
    <name type="scientific">Alicyclobacillus fodiniaquatilis</name>
    <dbReference type="NCBI Taxonomy" id="1661150"/>
    <lineage>
        <taxon>Bacteria</taxon>
        <taxon>Bacillati</taxon>
        <taxon>Bacillota</taxon>
        <taxon>Bacilli</taxon>
        <taxon>Bacillales</taxon>
        <taxon>Alicyclobacillaceae</taxon>
        <taxon>Alicyclobacillus</taxon>
    </lineage>
</organism>
<evidence type="ECO:0000313" key="1">
    <source>
        <dbReference type="EMBL" id="MFD1675150.1"/>
    </source>
</evidence>
<keyword evidence="2" id="KW-1185">Reference proteome</keyword>
<dbReference type="Proteomes" id="UP001597079">
    <property type="component" value="Unassembled WGS sequence"/>
</dbReference>
<proteinExistence type="predicted"/>
<gene>
    <name evidence="1" type="ORF">ACFSB2_10640</name>
</gene>
<dbReference type="RefSeq" id="WP_377943023.1">
    <property type="nucleotide sequence ID" value="NZ_JBHUCX010000027.1"/>
</dbReference>
<comment type="caution">
    <text evidence="1">The sequence shown here is derived from an EMBL/GenBank/DDBJ whole genome shotgun (WGS) entry which is preliminary data.</text>
</comment>
<name>A0ABW4JGR5_9BACL</name>
<reference evidence="2" key="1">
    <citation type="journal article" date="2019" name="Int. J. Syst. Evol. Microbiol.">
        <title>The Global Catalogue of Microorganisms (GCM) 10K type strain sequencing project: providing services to taxonomists for standard genome sequencing and annotation.</title>
        <authorList>
            <consortium name="The Broad Institute Genomics Platform"/>
            <consortium name="The Broad Institute Genome Sequencing Center for Infectious Disease"/>
            <person name="Wu L."/>
            <person name="Ma J."/>
        </authorList>
    </citation>
    <scope>NUCLEOTIDE SEQUENCE [LARGE SCALE GENOMIC DNA]</scope>
    <source>
        <strain evidence="2">CGMCC 1.12286</strain>
    </source>
</reference>